<evidence type="ECO:0000313" key="16">
    <source>
        <dbReference type="EMBL" id="KAI7805340.1"/>
    </source>
</evidence>
<dbReference type="GO" id="GO:0008270">
    <property type="term" value="F:zinc ion binding"/>
    <property type="evidence" value="ECO:0007669"/>
    <property type="project" value="UniProtKB-KW"/>
</dbReference>
<dbReference type="AlphaFoldDB" id="A0A9W7WNC7"/>
<evidence type="ECO:0000256" key="7">
    <source>
        <dbReference type="ARBA" id="ARBA00022786"/>
    </source>
</evidence>
<evidence type="ECO:0000256" key="11">
    <source>
        <dbReference type="ARBA" id="ARBA00023163"/>
    </source>
</evidence>
<reference evidence="16" key="1">
    <citation type="submission" date="2021-02" db="EMBL/GenBank/DDBJ databases">
        <title>Comparative genomics reveals that relaxation of natural selection precedes convergent phenotypic evolution of cavefish.</title>
        <authorList>
            <person name="Peng Z."/>
        </authorList>
    </citation>
    <scope>NUCLEOTIDE SEQUENCE</scope>
    <source>
        <tissue evidence="16">Muscle</tissue>
    </source>
</reference>
<feature type="domain" description="C2H2-type" evidence="15">
    <location>
        <begin position="218"/>
        <end position="245"/>
    </location>
</feature>
<feature type="domain" description="C2H2-type" evidence="15">
    <location>
        <begin position="161"/>
        <end position="188"/>
    </location>
</feature>
<name>A0A9W7WNC7_TRIRA</name>
<evidence type="ECO:0000259" key="15">
    <source>
        <dbReference type="PROSITE" id="PS50157"/>
    </source>
</evidence>
<dbReference type="PANTHER" id="PTHR16515">
    <property type="entry name" value="PR DOMAIN ZINC FINGER PROTEIN"/>
    <property type="match status" value="1"/>
</dbReference>
<dbReference type="Pfam" id="PF13912">
    <property type="entry name" value="zf-C2H2_6"/>
    <property type="match status" value="1"/>
</dbReference>
<dbReference type="FunFam" id="3.30.160.60:FF:002343">
    <property type="entry name" value="Zinc finger protein 33A"/>
    <property type="match status" value="1"/>
</dbReference>
<proteinExistence type="inferred from homology"/>
<feature type="domain" description="C2H2-type" evidence="15">
    <location>
        <begin position="100"/>
        <end position="127"/>
    </location>
</feature>
<keyword evidence="6 13" id="KW-0863">Zinc-finger</keyword>
<accession>A0A9W7WNC7</accession>
<dbReference type="EMBL" id="JAFHDT010000009">
    <property type="protein sequence ID" value="KAI7805340.1"/>
    <property type="molecule type" value="Genomic_DNA"/>
</dbReference>
<dbReference type="InterPro" id="IPR036236">
    <property type="entry name" value="Znf_C2H2_sf"/>
</dbReference>
<evidence type="ECO:0000256" key="2">
    <source>
        <dbReference type="ARBA" id="ARBA00004906"/>
    </source>
</evidence>
<comment type="caution">
    <text evidence="16">The sequence shown here is derived from an EMBL/GenBank/DDBJ whole genome shotgun (WGS) entry which is preliminary data.</text>
</comment>
<dbReference type="FunFam" id="3.30.160.60:FF:001732">
    <property type="entry name" value="Zgc:162936"/>
    <property type="match status" value="1"/>
</dbReference>
<keyword evidence="5" id="KW-0677">Repeat</keyword>
<dbReference type="Pfam" id="PF13894">
    <property type="entry name" value="zf-C2H2_4"/>
    <property type="match status" value="1"/>
</dbReference>
<evidence type="ECO:0000256" key="6">
    <source>
        <dbReference type="ARBA" id="ARBA00022771"/>
    </source>
</evidence>
<dbReference type="FunFam" id="3.30.160.60:FF:000446">
    <property type="entry name" value="Zinc finger protein"/>
    <property type="match status" value="1"/>
</dbReference>
<feature type="region of interest" description="Disordered" evidence="14">
    <location>
        <begin position="1"/>
        <end position="41"/>
    </location>
</feature>
<keyword evidence="7" id="KW-0833">Ubl conjugation pathway</keyword>
<keyword evidence="8" id="KW-0862">Zinc</keyword>
<dbReference type="GO" id="GO:0005634">
    <property type="term" value="C:nucleus"/>
    <property type="evidence" value="ECO:0007669"/>
    <property type="project" value="UniProtKB-SubCell"/>
</dbReference>
<feature type="compositionally biased region" description="Basic and acidic residues" evidence="14">
    <location>
        <begin position="1"/>
        <end position="18"/>
    </location>
</feature>
<comment type="pathway">
    <text evidence="2">Protein modification; protein ubiquitination.</text>
</comment>
<dbReference type="GO" id="GO:0043565">
    <property type="term" value="F:sequence-specific DNA binding"/>
    <property type="evidence" value="ECO:0007669"/>
    <property type="project" value="UniProtKB-ARBA"/>
</dbReference>
<dbReference type="InterPro" id="IPR050331">
    <property type="entry name" value="Zinc_finger"/>
</dbReference>
<dbReference type="GO" id="GO:0003690">
    <property type="term" value="F:double-stranded DNA binding"/>
    <property type="evidence" value="ECO:0007669"/>
    <property type="project" value="UniProtKB-ARBA"/>
</dbReference>
<keyword evidence="17" id="KW-1185">Reference proteome</keyword>
<dbReference type="GO" id="GO:0005694">
    <property type="term" value="C:chromosome"/>
    <property type="evidence" value="ECO:0007669"/>
    <property type="project" value="UniProtKB-ARBA"/>
</dbReference>
<dbReference type="PANTHER" id="PTHR16515:SF49">
    <property type="entry name" value="GASTRULA ZINC FINGER PROTEIN XLCGF49.1-LIKE-RELATED"/>
    <property type="match status" value="1"/>
</dbReference>
<evidence type="ECO:0000313" key="17">
    <source>
        <dbReference type="Proteomes" id="UP001059041"/>
    </source>
</evidence>
<sequence length="272" mass="31021">MKSVTRKKELDYGPDKSSRLTLQESSVGVPGSESSEEGPCPAKKSVEILLLSPVEEAVKGFCCRLKYEKKSNHLSDKTPSNPDAKLFISQPSSSSKTKKFRCKLCGIEYCRRANLVSHMRIHTGESPYCCKFCGKAFRRSDHLKLHVKIHTGENRLRPKPFVCEQCGMKFGCSKSLQNHMWKHSGERPYACSVCEKRFFNEGILLRHENDCHSLEKAFVCSLCGHGFARLYTLEKHTRIHTGEKPFTCSQCGKVFRYKYSLFMHNKLHSGKE</sequence>
<feature type="domain" description="C2H2-type" evidence="15">
    <location>
        <begin position="189"/>
        <end position="217"/>
    </location>
</feature>
<evidence type="ECO:0000256" key="9">
    <source>
        <dbReference type="ARBA" id="ARBA00023015"/>
    </source>
</evidence>
<evidence type="ECO:0000256" key="4">
    <source>
        <dbReference type="ARBA" id="ARBA00022723"/>
    </source>
</evidence>
<dbReference type="PROSITE" id="PS50157">
    <property type="entry name" value="ZINC_FINGER_C2H2_2"/>
    <property type="match status" value="6"/>
</dbReference>
<evidence type="ECO:0000256" key="1">
    <source>
        <dbReference type="ARBA" id="ARBA00004123"/>
    </source>
</evidence>
<evidence type="ECO:0000256" key="3">
    <source>
        <dbReference type="ARBA" id="ARBA00006991"/>
    </source>
</evidence>
<dbReference type="SMART" id="SM00355">
    <property type="entry name" value="ZnF_C2H2"/>
    <property type="match status" value="6"/>
</dbReference>
<evidence type="ECO:0000256" key="14">
    <source>
        <dbReference type="SAM" id="MobiDB-lite"/>
    </source>
</evidence>
<dbReference type="FunFam" id="3.30.160.60:FF:000100">
    <property type="entry name" value="Zinc finger 45-like"/>
    <property type="match status" value="1"/>
</dbReference>
<evidence type="ECO:0000256" key="13">
    <source>
        <dbReference type="PROSITE-ProRule" id="PRU00042"/>
    </source>
</evidence>
<evidence type="ECO:0000256" key="8">
    <source>
        <dbReference type="ARBA" id="ARBA00022833"/>
    </source>
</evidence>
<dbReference type="Proteomes" id="UP001059041">
    <property type="component" value="Linkage Group LG9"/>
</dbReference>
<keyword evidence="11" id="KW-0804">Transcription</keyword>
<feature type="compositionally biased region" description="Low complexity" evidence="14">
    <location>
        <begin position="24"/>
        <end position="39"/>
    </location>
</feature>
<dbReference type="Gene3D" id="3.30.160.60">
    <property type="entry name" value="Classic Zinc Finger"/>
    <property type="match status" value="6"/>
</dbReference>
<feature type="domain" description="C2H2-type" evidence="15">
    <location>
        <begin position="246"/>
        <end position="272"/>
    </location>
</feature>
<keyword evidence="12" id="KW-0539">Nucleus</keyword>
<dbReference type="InterPro" id="IPR013087">
    <property type="entry name" value="Znf_C2H2_type"/>
</dbReference>
<evidence type="ECO:0000256" key="10">
    <source>
        <dbReference type="ARBA" id="ARBA00023125"/>
    </source>
</evidence>
<dbReference type="Pfam" id="PF00096">
    <property type="entry name" value="zf-C2H2"/>
    <property type="match status" value="3"/>
</dbReference>
<protein>
    <submittedName>
        <fullName evidence="16">Oocyte zinc finger protein XlCOF15-like</fullName>
    </submittedName>
</protein>
<comment type="subcellular location">
    <subcellularLocation>
        <location evidence="1">Nucleus</location>
    </subcellularLocation>
</comment>
<keyword evidence="9" id="KW-0805">Transcription regulation</keyword>
<organism evidence="16 17">
    <name type="scientific">Triplophysa rosa</name>
    <name type="common">Cave loach</name>
    <dbReference type="NCBI Taxonomy" id="992332"/>
    <lineage>
        <taxon>Eukaryota</taxon>
        <taxon>Metazoa</taxon>
        <taxon>Chordata</taxon>
        <taxon>Craniata</taxon>
        <taxon>Vertebrata</taxon>
        <taxon>Euteleostomi</taxon>
        <taxon>Actinopterygii</taxon>
        <taxon>Neopterygii</taxon>
        <taxon>Teleostei</taxon>
        <taxon>Ostariophysi</taxon>
        <taxon>Cypriniformes</taxon>
        <taxon>Nemacheilidae</taxon>
        <taxon>Triplophysa</taxon>
    </lineage>
</organism>
<keyword evidence="4" id="KW-0479">Metal-binding</keyword>
<feature type="domain" description="C2H2-type" evidence="15">
    <location>
        <begin position="128"/>
        <end position="155"/>
    </location>
</feature>
<keyword evidence="10" id="KW-0238">DNA-binding</keyword>
<evidence type="ECO:0000256" key="12">
    <source>
        <dbReference type="ARBA" id="ARBA00023242"/>
    </source>
</evidence>
<dbReference type="PROSITE" id="PS00028">
    <property type="entry name" value="ZINC_FINGER_C2H2_1"/>
    <property type="match status" value="6"/>
</dbReference>
<dbReference type="GO" id="GO:0045893">
    <property type="term" value="P:positive regulation of DNA-templated transcription"/>
    <property type="evidence" value="ECO:0007669"/>
    <property type="project" value="UniProtKB-ARBA"/>
</dbReference>
<dbReference type="SUPFAM" id="SSF57667">
    <property type="entry name" value="beta-beta-alpha zinc fingers"/>
    <property type="match status" value="3"/>
</dbReference>
<dbReference type="FunFam" id="3.30.160.60:FF:000478">
    <property type="entry name" value="Zinc finger protein 133"/>
    <property type="match status" value="1"/>
</dbReference>
<comment type="similarity">
    <text evidence="3">Belongs to the krueppel C2H2-type zinc-finger protein family.</text>
</comment>
<dbReference type="FunFam" id="3.30.160.60:FF:001370">
    <property type="entry name" value="Zinc finger protein"/>
    <property type="match status" value="1"/>
</dbReference>
<dbReference type="OrthoDB" id="427030at2759"/>
<gene>
    <name evidence="16" type="ORF">IRJ41_004997</name>
</gene>
<evidence type="ECO:0000256" key="5">
    <source>
        <dbReference type="ARBA" id="ARBA00022737"/>
    </source>
</evidence>